<sequence>MLAEAPVSLWINASEGPRATGYHAHQTGQLFALRKGLQLIETPSGRWVQPPGWIGWIAPRCAHAAQSFGATVGWSLHIEPAMAAGLPGGPHVFATTPLIRALVDRLASLDAPRAAFEERRLRLAAVLIDELAASATTPSLHLPMPEDKRLAAMAAALANDPAMPDTIDQWAHRIGMARRTLTRRFARETGLSFAQWRQQARLLKAVERLSLGESVTAAALTVGYSSVSAFIETFRKNFGCTPARFFEEDAALPQAKKKPA</sequence>
<dbReference type="InterPro" id="IPR009057">
    <property type="entry name" value="Homeodomain-like_sf"/>
</dbReference>
<dbReference type="InterPro" id="IPR011051">
    <property type="entry name" value="RmlC_Cupin_sf"/>
</dbReference>
<comment type="caution">
    <text evidence="6">The sequence shown here is derived from an EMBL/GenBank/DDBJ whole genome shotgun (WGS) entry which is preliminary data.</text>
</comment>
<dbReference type="PANTHER" id="PTHR11019">
    <property type="entry name" value="HTH-TYPE TRANSCRIPTIONAL REGULATOR NIMR"/>
    <property type="match status" value="1"/>
</dbReference>
<dbReference type="CDD" id="cd06124">
    <property type="entry name" value="cupin_NimR-like_N"/>
    <property type="match status" value="1"/>
</dbReference>
<dbReference type="Gene3D" id="1.10.10.60">
    <property type="entry name" value="Homeodomain-like"/>
    <property type="match status" value="1"/>
</dbReference>
<dbReference type="InterPro" id="IPR020449">
    <property type="entry name" value="Tscrpt_reg_AraC-type_HTH"/>
</dbReference>
<evidence type="ECO:0000256" key="2">
    <source>
        <dbReference type="ARBA" id="ARBA00023015"/>
    </source>
</evidence>
<dbReference type="GO" id="GO:0043565">
    <property type="term" value="F:sequence-specific DNA binding"/>
    <property type="evidence" value="ECO:0007669"/>
    <property type="project" value="InterPro"/>
</dbReference>
<dbReference type="EMBL" id="VIVL01000008">
    <property type="protein sequence ID" value="TWD78104.1"/>
    <property type="molecule type" value="Genomic_DNA"/>
</dbReference>
<keyword evidence="4" id="KW-0804">Transcription</keyword>
<evidence type="ECO:0000259" key="5">
    <source>
        <dbReference type="PROSITE" id="PS01124"/>
    </source>
</evidence>
<dbReference type="OrthoDB" id="2536004at2"/>
<organism evidence="6 7">
    <name type="scientific">Variovorax beijingensis</name>
    <dbReference type="NCBI Taxonomy" id="2496117"/>
    <lineage>
        <taxon>Bacteria</taxon>
        <taxon>Pseudomonadati</taxon>
        <taxon>Pseudomonadota</taxon>
        <taxon>Betaproteobacteria</taxon>
        <taxon>Burkholderiales</taxon>
        <taxon>Comamonadaceae</taxon>
        <taxon>Variovorax</taxon>
    </lineage>
</organism>
<evidence type="ECO:0000256" key="1">
    <source>
        <dbReference type="ARBA" id="ARBA00022491"/>
    </source>
</evidence>
<dbReference type="GO" id="GO:0003700">
    <property type="term" value="F:DNA-binding transcription factor activity"/>
    <property type="evidence" value="ECO:0007669"/>
    <property type="project" value="InterPro"/>
</dbReference>
<feature type="domain" description="HTH araC/xylS-type" evidence="5">
    <location>
        <begin position="147"/>
        <end position="248"/>
    </location>
</feature>
<reference evidence="6 7" key="1">
    <citation type="submission" date="2019-06" db="EMBL/GenBank/DDBJ databases">
        <title>Sorghum-associated microbial communities from plants grown in Nebraska, USA.</title>
        <authorList>
            <person name="Schachtman D."/>
        </authorList>
    </citation>
    <scope>NUCLEOTIDE SEQUENCE [LARGE SCALE GENOMIC DNA]</scope>
    <source>
        <strain evidence="6 7">T529</strain>
    </source>
</reference>
<dbReference type="PRINTS" id="PR00032">
    <property type="entry name" value="HTHARAC"/>
</dbReference>
<dbReference type="PROSITE" id="PS01124">
    <property type="entry name" value="HTH_ARAC_FAMILY_2"/>
    <property type="match status" value="1"/>
</dbReference>
<dbReference type="InterPro" id="IPR018060">
    <property type="entry name" value="HTH_AraC"/>
</dbReference>
<dbReference type="PANTHER" id="PTHR11019:SF199">
    <property type="entry name" value="HTH-TYPE TRANSCRIPTIONAL REGULATOR NIMR"/>
    <property type="match status" value="1"/>
</dbReference>
<dbReference type="PROSITE" id="PS00041">
    <property type="entry name" value="HTH_ARAC_FAMILY_1"/>
    <property type="match status" value="1"/>
</dbReference>
<dbReference type="Pfam" id="PF12833">
    <property type="entry name" value="HTH_18"/>
    <property type="match status" value="1"/>
</dbReference>
<evidence type="ECO:0000256" key="4">
    <source>
        <dbReference type="ARBA" id="ARBA00023163"/>
    </source>
</evidence>
<keyword evidence="2" id="KW-0805">Transcription regulation</keyword>
<protein>
    <submittedName>
        <fullName evidence="6">AraC family transcriptional regulator</fullName>
    </submittedName>
</protein>
<keyword evidence="1" id="KW-0678">Repressor</keyword>
<dbReference type="SMART" id="SM00342">
    <property type="entry name" value="HTH_ARAC"/>
    <property type="match status" value="1"/>
</dbReference>
<dbReference type="InterPro" id="IPR018062">
    <property type="entry name" value="HTH_AraC-typ_CS"/>
</dbReference>
<dbReference type="FunFam" id="1.10.10.60:FF:000132">
    <property type="entry name" value="AraC family transcriptional regulator"/>
    <property type="match status" value="1"/>
</dbReference>
<dbReference type="RefSeq" id="WP_145745866.1">
    <property type="nucleotide sequence ID" value="NZ_VIVL01000008.1"/>
</dbReference>
<gene>
    <name evidence="6" type="ORF">FB547_108161</name>
</gene>
<evidence type="ECO:0000256" key="3">
    <source>
        <dbReference type="ARBA" id="ARBA00023125"/>
    </source>
</evidence>
<name>A0A561BGW3_9BURK</name>
<keyword evidence="3" id="KW-0238">DNA-binding</keyword>
<evidence type="ECO:0000313" key="6">
    <source>
        <dbReference type="EMBL" id="TWD78104.1"/>
    </source>
</evidence>
<dbReference type="Proteomes" id="UP000319722">
    <property type="component" value="Unassembled WGS sequence"/>
</dbReference>
<dbReference type="SUPFAM" id="SSF51182">
    <property type="entry name" value="RmlC-like cupins"/>
    <property type="match status" value="1"/>
</dbReference>
<proteinExistence type="predicted"/>
<evidence type="ECO:0000313" key="7">
    <source>
        <dbReference type="Proteomes" id="UP000319722"/>
    </source>
</evidence>
<accession>A0A561BGW3</accession>
<dbReference type="SUPFAM" id="SSF46689">
    <property type="entry name" value="Homeodomain-like"/>
    <property type="match status" value="2"/>
</dbReference>
<dbReference type="AlphaFoldDB" id="A0A561BGW3"/>